<proteinExistence type="predicted"/>
<name>A0ACC2RCY6_9NEOP</name>
<evidence type="ECO:0000313" key="2">
    <source>
        <dbReference type="Proteomes" id="UP001231649"/>
    </source>
</evidence>
<dbReference type="EMBL" id="CM056777">
    <property type="protein sequence ID" value="KAJ8738004.1"/>
    <property type="molecule type" value="Genomic_DNA"/>
</dbReference>
<organism evidence="1 2">
    <name type="scientific">Mythimna loreyi</name>
    <dbReference type="NCBI Taxonomy" id="667449"/>
    <lineage>
        <taxon>Eukaryota</taxon>
        <taxon>Metazoa</taxon>
        <taxon>Ecdysozoa</taxon>
        <taxon>Arthropoda</taxon>
        <taxon>Hexapoda</taxon>
        <taxon>Insecta</taxon>
        <taxon>Pterygota</taxon>
        <taxon>Neoptera</taxon>
        <taxon>Endopterygota</taxon>
        <taxon>Lepidoptera</taxon>
        <taxon>Glossata</taxon>
        <taxon>Ditrysia</taxon>
        <taxon>Noctuoidea</taxon>
        <taxon>Noctuidae</taxon>
        <taxon>Noctuinae</taxon>
        <taxon>Hadenini</taxon>
        <taxon>Mythimna</taxon>
    </lineage>
</organism>
<gene>
    <name evidence="1" type="ORF">PYW08_000599</name>
</gene>
<sequence>MEPPAFPASGLLTVRAAPGSDATLVLPVPTGTPPFNYQWSRAGASLDERFTASDDAGGVRLTVSAARTGDTNVYTLQASNAAGSDTSRLRLEVCADEAPTGEDPPTFLRRLQDLTVKVGTRTRFLVEIVSSTECKVTWFRNERRLLEAERVALARDGNFWCADVAAISVDDAGRWTCTAENAGGRASCSAHLNVLVPKAYKRPEFVEELRALLTEQGTVSLECKVVGVPTPVLRWFKDSREIKAGDVFALTANAEDPTSLGTYTCEAVNCMGRAYSSSKVHVVGRGSREGSARPSSSSVTPEPPPIFTKELEDQFVRICEPLTLGCHIVVPPWPRNVVWYNKEGKIEPSERYHVLEDGAGGYLLEVGSAEWPDEGEWKCVATSTGGRIGISTCYVTMDVPKNYRKPRFMENLQAVLTEEGLVSFECKVVGFPTPVLSWFKDGQELKPGDVYQLTGTNSLGSYCCIARNCMGQASSSAELTVEDIQNQLNEEEKLQLFSKNQAPKFIQGLKSVEAKIDEPFRFTVKVAIPPEPSVLWYRDDQPVDESSRCHLGREERGVCYLDIQSLEFLDQAEWKCVAMNDFGHSVTSCFLKLIIPRHYKKPRFLENLQAILSDEGAVNLECKVIGVPQPVLKWYKDGEELKPGDIHRIISGQDGTCCLGTYTCEAQNCMGIAASSASLLGFDDSMKAKKKKAEEQALQRNLSLSTIHEERTSQMYDTPVGDVTTLDDKGEISFSFDGKEVSVSLYETPDLTEEEALQIVEMYADQLSENITEHNVVELPPLRFVKETSTSGNLLMEAVIIDVSPEYFVSPDEDMRTEADLEDLSIADENGPPQLSLDQDFEIAGEDYLEKTMALLSEERSDIKLSRKKSDSQKSADDFFSLSRDQSLSEEKRDDDTQAISDLQSFASAHSSSKPKSKSTKPSGEEGQESSEPTKTILFKDEALKHLDTEPAPIVKPKRERRTSRSSRRSSSGSEKSVSRSKEEVLRKKESFEMEMPKKPKMTDEEFKTQMVNISTSLSKVINDVQIIERDIILKSELMSSAATASRSLEIISSLISPLSEIHSIADAAKESATESKEVSSTLLNSLPQPLKALQQSLTFIEKCIDMESDSKTLVKKTCVAFVETCGSEMQKLISDINSITSKDYLLIEDRVLTEIESLNNEMSTVIKFSADTIKARNLLSEASEIKVDEPSLEVKHLRDTQKAVFELKSPLMSLLCIAECADSGKIIDVAKVRNSEVILNDMSASIQDLQTALEQIETLSVKESTSPLHKYNTEIIETVMESVVKLRSSFEQLSTESEGEDEAVLKQAVASIKENLHKISTQIEVIEKNVGTFDVLQSENKLDALQKMAQILIALENNLPRLEPMPEIKNHMTVFHKNLTKVLENVIESNESKKYFTLMEICDAVNRINASIKNLDVDNMMSLASLNNTLRIIQDQFITNVFDSELNCSLLTNIADTLVDIQEAINTAEEVSIHVDSEHIQPITPHEYDEMKALVVLEHIDHAIAAIENVKAIESIQDFKTTIAPTLENICPVLEELKRSVASIKASGVDEEHISELSDVSSFAQNFATPLCELNQNIIVLNQQIVENLESLKQNSEIMTTIAEPIHELHTTLQILQQDVISQYGEDLTPYDVSVNMASAVQNLQSCILMIQEQAGVEAADDMSTLEDISGIKTTADSVPTDRLILPAAEETAIEQAILPFNQEPQTTATAQALQTLHEHITVLQNPEIIDALDTLSEVSDYSSLKSFVIGLGELHSGIEEVLHPLVIEGSNEITNLINPSKLTAIAEPMQELQQSLSVLDTSNIPIYENLLEMPTERIHSVIQSVSEFKEHLDKCMLAVFPAMHTADNTVEIANKVGALREVCEHLKDIIETTKVTENIPVPEEVKALELTVDNLLDATDVSKGIKIEQVKVITEELYEKVATVQEEMLQFTPQSADKLSQEAKLIQTIDEVQSNIAVLEQYDFVDLSRASDLTCNTPQIAVEIESDSLMLMENIVDSAVNVVQDSTNEMPMADLMIVEDFFKTCKNEFTILRCLISKATTHKKIIRLLQEFSSLQSTINEFKMKKLELKLTDDVNGCLATFLLHADDCLQNVQTSLIKIVDSQAELLIVTPLEKFENSAQVLKALKETKQDEQIYETVDKFVTILETAKSSLQNVQADIIEDIRSTKPNVVEDNTLSNKIEEFATFVDEVKMQKIDDFTKDMLEKVSAVIEKHHDFKDASGTGKTLILLKCLSDCTDVLQESLLEVKIPKQKLEEGPLKAVLTEMLEPLQALHSQLTNVQEQVLRGVDEDSISVDITTTESLVQTMTEKHKEIMERMETEEAIANEEISLIMEVDKEIHSIQDSLRSIENVQVAQVVKDIAKPVEDIEKSMQGILSSEKANIYSEDKLPKEKAKQIVQHIDQYIELIEIVEEISAIIKIDDIKETMDIAKELRESITASEFIAEGQESLERVKEVRKEQNRLALKLHTALSALQVQVFDSVQELAPALSTEVIQRIAQVTAQLQADLVAVTGIRVALQAPVESLSEALKKIESVESQAATSSSELAAAALGSEAIILEQIGAVEQVSPSEQLISTTEIMEKSIAETKEIVTVEDANLVSSETIAESVHTDTEAAHAIEGTEAVVMEQTEAAIIESTSKEDVAFSIVEQNQAQEVATVQKLKLESESAVMIEDFGPEVHEVDVDKQQVDVEISQADVQEAPKATIEMLVLHIDQFISDDVAEMINELANVINAEELKQSISIAKEMRENIAASEVELKAETSDVLKEELNEQHAKLAHQLHTALEALENLSFEKLADIPTVNKDTLQQVSEITENLRADLVEVKSTPKLFDQLKDVKLKKVSSDVVKAAKQLETNTAEIASVESTVSEVKDSVSTEVLQSGEGTKIQELKHEAETLDLLESTQPPLELAEAESFELGTKVGEIVAITKEDEPIVLEEVTVSDVKALVTQQAVQKSEKSLQEATMEQGGFIRHIDEFISDEISHLVGVITEITNSQELNASVEMAKVLKESMEFVEIAEDPGILEEAKVEQAKLTQKLQDALSMLHTKALESAEEITPILKPDALQRVSEIITHLQEDLEKAVVSGMPLVLKTAEIDEIPKVEENSMKQLEVLLQEVTDKINLPTVREVEDNEALRDALDEVQTVIIKLKRDYDGAANDTLNETLEDLECSVRSVQLQINEDSPPELLQEACATLQLLVNNMSETHEVKVAETLPVEVKNENILEKCSTEADETVKLLEQASKVNIKEDNLVNIVSSLGTLKDTIKTLKLSFADSADILIEKGVDVVLILDQLEDKVFTLEKDLAEVSLSTEVRDQILTAVHSVYGSISNMRGTISSIQKIFMFENYGKPSETLLRSIKNISVILEINESDQQHWKVFKKTLRKVLNHFEDIKFYINLDKTARLPSDAAFTKIILEELKSNICEIMVPQASILGSEAIEKVENLLDCVNKCLNNIETKSSLEVKEKIPVFKELSSQMIDVTDTIKTKILEQSEAAKQHKIEKEPEILENQVTPFTSTKEVSQDIVFNSEEKQKTVEKIDESEILQEADQITEPKETKETLSAVPSTSKSEDKGKKKKVKKQVMIQEEIDINTEIKQIASELIEEITAQAIAVVENLEDIGISSSKTLLPEAVTQLIEVKEPQEAKANEIVEEKEKSIFVPEENQISAAIMSENDEAIASVASKDEKLIEKEKQEKSGSEQTVDSSIELEKESALKEQQSFEVLENNSTENLQTLSEEDKKSITETLEVSEDQSTEKQKKEKKSKKKKDTKDQEKEKLEEDIKLGKQTAVGTAGPSISKEQDLEKSPSQKSDEEIEDADKKSETDEKQNVSEGKENSNEESEKIKIEQVETKVECQEVLADEKEKEPAENVQLEKEIIVENTLQEHAIIQEEETQNVEKEKINLVDEKDQREEIKHDQEFENQHHELSQMTVEQETVEEKLEETSAIKGTDDQLKTEPDAGKYDKQTETTSKTETKEMENESKEEKIKQTEHKAKSEQNDEFKLEVEQKQDSEVTTSEVQEIESIDKDAESAEQNQEETKQTVASLSQDEFLKKERDELQKEQIEPGKLEKEQLEDETDHPKEDQSKKSKEETEKITLSKEEDKATHEVKKKQKEEIENIEEKQCDVEKSEEEQIKADKKQQKENEDQAKMAKEPTKKKKLTKKKKSEEEDNAKSEPEKKSECETDKLEKKQIGAENIEKEQFEAEKYDDKQAEVEKEQQAAQDHHKMEKEQDDKKKVPKKKKNKDNENLEAEKKQKQEAEKLEKEQIEQEKLEQERIKTEDLEKKQVESETLENELLDAKKIEKEQTEADKIEKERIEAEMVEKELIKAKELEKERREGEKIENKSSDTGKIENDGLDAERHEKEIIEVEKREQDRVEAEKLEEERNEAEKKEQEQVKAADLKKKQLEAEKLEKEQSAAEKQEKERLDAEKRKQEQLKTEELEKKRLETETKEQEQIEAKELEEKRLETENKEQDRIEDVELQKKQLEAEKLEQERLDVEKLEKELIEAEKLETERLETKKEEQNRIQAEELEKQRLEAEKKEQERIKANELEKNRLEDEKKEQERIKAEELEKKEQERIKAEELEKKEQERIKAEELEKELTEAEKKEQERIKAEELENKRLEAEEKEQERIKAEELEKERIEAEKKEQERIKAEELERKRLEAEKKEQERVKADELENERLEAEKKEQERIKAEELENKRLEDEKKEQERIKAEELEKKRLEDEKKEQERIKAEEVEKKRLEAEKKEQERIKAEEIENKRLEDEKKEQERIKAEELEKKRLEDEKKEQERIKAEELEKKQLEAEKKEQERIKAEELEKKRLEAEKKEQERIKAEELEKKRLEDEKKEQERIKAEEVEKKRLEAEKKEQERIKAEELENKRLEDEKKEQDRIKAEELEKKRLEDEKKEQERIKAEELEKKRLEDEKKEQERIKTEELEKKRLEAEKKEQERIKAEELEKKQLEAKKKEQERIKAEELENKRLEDEKKEQERIKAEELEKKRLEDEKKEQERIKAQKLEKKQLEAEKKEQERIKAEELEKKQLEAEHKEQERIKAEELEKKQLEAENKEQERIKTEELEKLRQETEKKEQERIKADELEKKQLEAEKLEKECLDAENLKKEQIDAEKREKDRVEAEKLEKERKRAKKLEKERKIAEKLEKEKVEAEKLKGKCIEDENLNKEQIRTEILEQEQVEAKTLKIEQTVSDKHDKERPEVEKVKEEQIKQNETLKKEKSDKKRFEGEEQDKKTQEETEKKRLSKKKKKGDEDSLKLKQEQDQLEDQRTLKEREESEPISKSQDESKNKHIDQSVQLEKNESDKLMEEKSNDGEKVRNESEKLKTEQELEQKHREEKNKQDEKIKQEEVVKKQKEEVDKIKKAKTKKRKEDETKEARLEKEKAKLEQEIKEKEESEKREKENIKAELKKKEEAKIKEQEKEKLEAEKKNELLKKEIETEKLEKEKKAAEKKRKQEEKLKQEQEEKDLKDKEEAERKRKNDEKLKEKEKQEAKEKEEYLKQEENEKRDREKKRNERREKEKEEEKIRADEEKARLEKKKIIKKKREEEEARLKAEAEEAEKARKEAARKIKEEEKLRMIKEQEQYEKREQEIRERDKKLREERRREIEKDLNETTQKTFSTSEDDSYRESKPKRKQNGDLTANRGTEGEEHYMREYHYEPSRQKADERPKFVDHNHRDYTLEFTRPSGYREKTFEPEKFSEREPLGRNATIYKAQTIILDSQLRSSAPPQADRSESVRRSEQYDRSDSERRVERHRSKALSEARSLISEKRAGVSRDHKRKPVFSTYLTDRTAVEGSRVKLTCSVLSSSDPKITWYKNGVLIDNKLKYKTKFMDGLITLEVLNAVVSDSAEYTCTVENENGSVNSAANLKVYPSFEASPIPPTFTRSIRDTYHLAENELVLECRIRGQPLPTITWLKDDKPVSTNERYQAYYLADGVCRLAISSPTPDDSGKYTCKAENSVWTDQITHIVNFTGKESRLSPNVATRERSQFNRQALESRRPHFTNVLSDYKVAKGGTIGLQVEIRGCPTRVEWLREGCSVTEVYRNARTFVEHGLYTLALSDVTEKESGMYTCRAWSTHGNVDMNAAITVVTNEMEGKPAVIAGRPEKDILISVGEDVNISFRVQGEPKPKVVFMKGIRDITTNQRVCKMTSDDYVKFTLKRSVVSDAGTYCILARNAYGCDRAFVTVVVRQRASSENLISDWTYPLDDSSISVAERKYKSVPDRIPGEPSVVDGGNNWVSLAWPKADPRDTAPVLAYRIESWLLGKEGGARWTELGITPLNSFDAFNLKQGEEYHFRVTPRNRYGWGESVQTSSPVGIGLAGDRPEFVDILPGQLKVLAGETANLSCSVKGKPLPEIVWMKNGHEIEEESRVTTLYNGQDCSLTIRDVNIEDEARYSCEASNVHGRASTYARVAVVTDRLIWEADAKLKRERSQDAEGDYPPQFTMRLRDRRVQATYPVRLTCQVVGNPPPTLTWFKDGDTLVFDSRRNTYQDEHFHTLEIAPTNLEDGGVYEAMARNSSGAVSCRCSLVVDKGIRAYVAPEFCCGLEPLYRLSEGEELRISAVVEAYPSVGVTWYRDGVRLRPSRRAIMTLDRDGQIELALAFVTYRDAGVYTCTASNEVGRASTSGKVIVVEGSQPREKRTPPVVINAPDELYSKEPMFVRKPRSSEAREGDTVIIACEVIGDPKPDVYWLRDFLKPDYYRDASHFKRVGDGPEYRFEIPHAKLDYTGAYSVVARNVHGEAKAIISLQIKAKDPSSTDDSHNIRYGRVEVIPRFERELTDLLSYDGDAIEFECRVTGNPEPDIRWFHYNELIHDCPDFESSFEDGAARLKIKQVTGEDEGTYSCEASNVLGKAKSSACLVVYPPGEPNTLSQRLRRPPALLSAASTPRSTPRSTPARSVSRTPGPDTSRHCSPSRQMAPSFYTYPFNKVVEEGETVTFKCAVKGQPAPWASWDKDGIIITPSARFTIREKDELLRILEIEQVTIEDVGVYRITIENEFGRAEASARLEVITQKGKFYAGARLKTWYDNERKHRA</sequence>
<accession>A0ACC2RCY6</accession>
<reference evidence="1" key="1">
    <citation type="submission" date="2023-03" db="EMBL/GenBank/DDBJ databases">
        <title>Chromosome-level genomes of two armyworms, Mythimna separata and Mythimna loreyi, provide insights into the biosynthesis and reception of sex pheromones.</title>
        <authorList>
            <person name="Zhao H."/>
        </authorList>
    </citation>
    <scope>NUCLEOTIDE SEQUENCE</scope>
    <source>
        <strain evidence="1">BeijingLab</strain>
    </source>
</reference>
<keyword evidence="2" id="KW-1185">Reference proteome</keyword>
<evidence type="ECO:0000313" key="1">
    <source>
        <dbReference type="EMBL" id="KAJ8738004.1"/>
    </source>
</evidence>
<protein>
    <submittedName>
        <fullName evidence="1">Uncharacterized protein</fullName>
    </submittedName>
</protein>
<dbReference type="Proteomes" id="UP001231649">
    <property type="component" value="Chromosome 1"/>
</dbReference>
<comment type="caution">
    <text evidence="1">The sequence shown here is derived from an EMBL/GenBank/DDBJ whole genome shotgun (WGS) entry which is preliminary data.</text>
</comment>